<feature type="transmembrane region" description="Helical" evidence="1">
    <location>
        <begin position="491"/>
        <end position="520"/>
    </location>
</feature>
<dbReference type="EMBL" id="PXWF02000120">
    <property type="protein sequence ID" value="PWF49057.1"/>
    <property type="molecule type" value="Genomic_DNA"/>
</dbReference>
<proteinExistence type="predicted"/>
<feature type="transmembrane region" description="Helical" evidence="1">
    <location>
        <begin position="334"/>
        <end position="355"/>
    </location>
</feature>
<dbReference type="OrthoDB" id="6650366at2"/>
<dbReference type="AlphaFoldDB" id="A0A2U2HNH9"/>
<comment type="caution">
    <text evidence="2">The sequence shown here is derived from an EMBL/GenBank/DDBJ whole genome shotgun (WGS) entry which is preliminary data.</text>
</comment>
<keyword evidence="1" id="KW-0812">Transmembrane</keyword>
<evidence type="ECO:0000313" key="3">
    <source>
        <dbReference type="Proteomes" id="UP000241421"/>
    </source>
</evidence>
<keyword evidence="1" id="KW-1133">Transmembrane helix</keyword>
<feature type="transmembrane region" description="Helical" evidence="1">
    <location>
        <begin position="114"/>
        <end position="130"/>
    </location>
</feature>
<name>A0A2U2HNH9_9BURK</name>
<dbReference type="RefSeq" id="WP_106757032.1">
    <property type="nucleotide sequence ID" value="NZ_PXWF02000120.1"/>
</dbReference>
<feature type="transmembrane region" description="Helical" evidence="1">
    <location>
        <begin position="142"/>
        <end position="161"/>
    </location>
</feature>
<protein>
    <recommendedName>
        <fullName evidence="4">O-antigen ligase domain-containing protein</fullName>
    </recommendedName>
</protein>
<organism evidence="2 3">
    <name type="scientific">Massilia glaciei</name>
    <dbReference type="NCBI Taxonomy" id="1524097"/>
    <lineage>
        <taxon>Bacteria</taxon>
        <taxon>Pseudomonadati</taxon>
        <taxon>Pseudomonadota</taxon>
        <taxon>Betaproteobacteria</taxon>
        <taxon>Burkholderiales</taxon>
        <taxon>Oxalobacteraceae</taxon>
        <taxon>Telluria group</taxon>
        <taxon>Massilia</taxon>
    </lineage>
</organism>
<feature type="transmembrane region" description="Helical" evidence="1">
    <location>
        <begin position="430"/>
        <end position="454"/>
    </location>
</feature>
<reference evidence="2 3" key="1">
    <citation type="submission" date="2018-04" db="EMBL/GenBank/DDBJ databases">
        <title>Massilia violaceinigra sp. nov., a novel purple-pigmented bacterium isolated from Tianshan glacier, Xinjiang, China.</title>
        <authorList>
            <person name="Wang H."/>
        </authorList>
    </citation>
    <scope>NUCLEOTIDE SEQUENCE [LARGE SCALE GENOMIC DNA]</scope>
    <source>
        <strain evidence="2 3">B448-2</strain>
    </source>
</reference>
<feature type="transmembrane region" description="Helical" evidence="1">
    <location>
        <begin position="466"/>
        <end position="485"/>
    </location>
</feature>
<accession>A0A2U2HNH9</accession>
<keyword evidence="1" id="KW-0472">Membrane</keyword>
<gene>
    <name evidence="2" type="ORF">C7C56_008620</name>
</gene>
<evidence type="ECO:0000313" key="2">
    <source>
        <dbReference type="EMBL" id="PWF49057.1"/>
    </source>
</evidence>
<feature type="transmembrane region" description="Helical" evidence="1">
    <location>
        <begin position="56"/>
        <end position="77"/>
    </location>
</feature>
<feature type="transmembrane region" description="Helical" evidence="1">
    <location>
        <begin position="181"/>
        <end position="205"/>
    </location>
</feature>
<feature type="transmembrane region" description="Helical" evidence="1">
    <location>
        <begin position="284"/>
        <end position="302"/>
    </location>
</feature>
<keyword evidence="3" id="KW-1185">Reference proteome</keyword>
<feature type="transmembrane region" description="Helical" evidence="1">
    <location>
        <begin position="308"/>
        <end position="327"/>
    </location>
</feature>
<feature type="transmembrane region" description="Helical" evidence="1">
    <location>
        <begin position="226"/>
        <end position="247"/>
    </location>
</feature>
<dbReference type="Proteomes" id="UP000241421">
    <property type="component" value="Unassembled WGS sequence"/>
</dbReference>
<evidence type="ECO:0000256" key="1">
    <source>
        <dbReference type="SAM" id="Phobius"/>
    </source>
</evidence>
<sequence length="526" mass="56090">MNQLVKYPLIEALGLVLVWLLLAYLATPLALRELIAGLNGRYLADLGGQHDAAARQAMWLSAHAAFAWGMLALALFISLNLGRYALAPGLIVCANLLVWALAAHALNPETDGRRWLWLAGGALLSTPWAARHGIHRQPRQTAGNPCLASGLLLFAGIGWLTLLDYSARGHFKFRFLANGQFDAICLGLAACCLMAGVKPSLFAWATRLMARIDGIAHEKAGVWRRHMPLVLLLTLNLLWSAGLVQLFGRSAPALTSELLRVPAYLMGAWLICRWGDAPGHWVRATVLGLSAVGAIATGLLGTDDKGQLLLVGLSGAALCGSVVALLCRKWKYATGLGIVVGLAGLVAVNQLLLVFGGDWSARFAARLFAMRHEFTGTLQFLSELRWFSHGTPALTGHGLGRVPWCGTLASLEASDACGIAKQIQSDYFYLALYGAHGAVASGALVGAMALWLVAMLPAKPTDAHQLFAYWVVAIFVTITLTQLFYTCLGAMGAVVLTGITFPIMAFGKTSFIVSAALIGLSLNKDA</sequence>
<feature type="transmembrane region" description="Helical" evidence="1">
    <location>
        <begin position="84"/>
        <end position="102"/>
    </location>
</feature>
<evidence type="ECO:0008006" key="4">
    <source>
        <dbReference type="Google" id="ProtNLM"/>
    </source>
</evidence>